<reference evidence="6" key="1">
    <citation type="submission" date="2016-05" db="EMBL/GenBank/DDBJ databases">
        <authorList>
            <person name="Behera P."/>
            <person name="Vaishampayan P."/>
            <person name="Singh N."/>
            <person name="Raina V."/>
            <person name="Suar M."/>
            <person name="Pattnaik A."/>
            <person name="Rastogi G."/>
        </authorList>
    </citation>
    <scope>NUCLEOTIDE SEQUENCE [LARGE SCALE GENOMIC DNA]</scope>
    <source>
        <strain evidence="6">MP23</strain>
    </source>
</reference>
<protein>
    <recommendedName>
        <fullName evidence="7">Type VI secretion protein VasK</fullName>
    </recommendedName>
</protein>
<evidence type="ECO:0000313" key="5">
    <source>
        <dbReference type="EMBL" id="OAT78222.1"/>
    </source>
</evidence>
<keyword evidence="1" id="KW-1133">Transmembrane helix</keyword>
<keyword evidence="1" id="KW-0812">Transmembrane</keyword>
<feature type="domain" description="Type VI secretion system IcmF C-terminal" evidence="2">
    <location>
        <begin position="998"/>
        <end position="1101"/>
    </location>
</feature>
<comment type="caution">
    <text evidence="5">The sequence shown here is derived from an EMBL/GenBank/DDBJ whole genome shotgun (WGS) entry which is preliminary data.</text>
</comment>
<dbReference type="InterPro" id="IPR010623">
    <property type="entry name" value="IcmF_C"/>
</dbReference>
<proteinExistence type="predicted"/>
<dbReference type="Pfam" id="PF06761">
    <property type="entry name" value="IcmF-related"/>
    <property type="match status" value="1"/>
</dbReference>
<dbReference type="InterPro" id="IPR009612">
    <property type="entry name" value="IcmF-rel"/>
</dbReference>
<feature type="transmembrane region" description="Helical" evidence="1">
    <location>
        <begin position="369"/>
        <end position="395"/>
    </location>
</feature>
<feature type="domain" description="IcmF-related" evidence="3">
    <location>
        <begin position="423"/>
        <end position="737"/>
    </location>
</feature>
<evidence type="ECO:0000259" key="4">
    <source>
        <dbReference type="Pfam" id="PF21070"/>
    </source>
</evidence>
<feature type="transmembrane region" description="Helical" evidence="1">
    <location>
        <begin position="49"/>
        <end position="71"/>
    </location>
</feature>
<keyword evidence="1" id="KW-0472">Membrane</keyword>
<evidence type="ECO:0008006" key="7">
    <source>
        <dbReference type="Google" id="ProtNLM"/>
    </source>
</evidence>
<evidence type="ECO:0000256" key="1">
    <source>
        <dbReference type="SAM" id="Phobius"/>
    </source>
</evidence>
<accession>A0A1B7L778</accession>
<dbReference type="EMBL" id="LYRP01000001">
    <property type="protein sequence ID" value="OAT78222.1"/>
    <property type="molecule type" value="Genomic_DNA"/>
</dbReference>
<dbReference type="PANTHER" id="PTHR36153">
    <property type="entry name" value="INNER MEMBRANE PROTEIN-RELATED"/>
    <property type="match status" value="1"/>
</dbReference>
<evidence type="ECO:0000313" key="6">
    <source>
        <dbReference type="Proteomes" id="UP000078225"/>
    </source>
</evidence>
<dbReference type="STRING" id="1691903.A9B99_00320"/>
<dbReference type="PANTHER" id="PTHR36153:SF1">
    <property type="entry name" value="TYPE VI SECRETION SYSTEM COMPONENT TSSM1"/>
    <property type="match status" value="1"/>
</dbReference>
<sequence>MDKDKANQRSHSGWYTVAVGVALAVLVVFLYGVLYWYFATDASQETSVIISVVVRSGLLLLVLLSLMVLAWSGMQLRQLVRIRQAARLQPEPLSAATGAGVRLAEQIRHRLKMRHRLWWRSSVRLVLVVGDNHAVEQLLPGLVAETWLESEHLVFIYGGDGSAHGYQAPLAAVQRLWRFRPLDGIVRVLGVGAQLSPQASDNDLRMLEDIGRVLRYQPPVWLWQLCASKWSQSGREEQPVGAYFTARATAQEVRTRLENLTPVLRAQGMLQVSENQDYDFLLRLSQQLQDGGIAHWEQQLQPWLYASQPRVPLRGLMFSLVTCHEPVPEGSGVKGNSTAVFTHALVLPPRLAGLIAASRHTKGLRPGNAWFTGVAAGLVGLLALWGVGLLVSFMVNYHAVAATAQRIQTLESQATTPDQQLVALHALGNHIEWLQNKNSHFSPWYLPGGFNVNPRILDALMPVYITAYNRQVRDQSARQLRESLQAFIQIPPESAQRTALAGQSYNQLKAWLMMAMPEKADTQFYTQTLKSVSGAPAGISPALWETLAPDLWAFYMAHLAQWPQWKISPDITLVAKVREALLQQLAHQSAEQNLYNQIISNARANYPDQTLETMVQGTDARRVFVSNEVVPGVFTRQAWEGSIQQAIARAATARQEEIDWVLSDSNASVSADAVSADALKASLSARYFADFAGAWQHFLNNLQRQPARTVSEVTDQLTLISDVRQSPLIALLNTLAFQGQTGQINRSLPDTLIQATMEKLGGHEPVAIDTLRQLPSGGAEQHFRPILQVMGINSRAYGDSGNQPLSLQAWLTQITRVRLHLQQIINTHNPQESMQLLAQTLFQGQPHDFTETRQYSNLLAASLGQEWQGFGEAIFVGPMNDAWNSILQPSAAGLNNKWQRTVRAEWQATFSGRYPFTTAQGEASLPALADFIRKDSGRLARFVADELGGIVKLESRRWVVNPAHSRAVHINPDFLAAINQLNEIADILFIDGGQGVQFELQARPSPGVVETQLNIDGQKLHYFNQQADWQLFRWPGETYKPGTLLTWHRAGAGTRLYGDYPSGWGLLRWLETGQYEQLDNSRWLITFIAPDGAQLQWVLRSQVGKGPLALLALRSFRLPENIFIVDQTM</sequence>
<feature type="domain" description="Type VI secretion system component TssM1 helical" evidence="4">
    <location>
        <begin position="889"/>
        <end position="992"/>
    </location>
</feature>
<dbReference type="Pfam" id="PF06744">
    <property type="entry name" value="IcmF_C"/>
    <property type="match status" value="1"/>
</dbReference>
<dbReference type="Pfam" id="PF21070">
    <property type="entry name" value="IcmF_helical"/>
    <property type="match status" value="1"/>
</dbReference>
<dbReference type="AlphaFoldDB" id="A0A1B7L778"/>
<evidence type="ECO:0000259" key="2">
    <source>
        <dbReference type="Pfam" id="PF06744"/>
    </source>
</evidence>
<feature type="transmembrane region" description="Helical" evidence="1">
    <location>
        <begin position="12"/>
        <end position="37"/>
    </location>
</feature>
<gene>
    <name evidence="5" type="ORF">A9B99_00320</name>
</gene>
<dbReference type="OrthoDB" id="9758229at2"/>
<dbReference type="InterPro" id="IPR053156">
    <property type="entry name" value="T6SS_TssM-like"/>
</dbReference>
<dbReference type="RefSeq" id="WP_064593481.1">
    <property type="nucleotide sequence ID" value="NZ_LYRP01000001.1"/>
</dbReference>
<keyword evidence="6" id="KW-1185">Reference proteome</keyword>
<organism evidence="5 6">
    <name type="scientific">Mangrovibacter phragmitis</name>
    <dbReference type="NCBI Taxonomy" id="1691903"/>
    <lineage>
        <taxon>Bacteria</taxon>
        <taxon>Pseudomonadati</taxon>
        <taxon>Pseudomonadota</taxon>
        <taxon>Gammaproteobacteria</taxon>
        <taxon>Enterobacterales</taxon>
        <taxon>Enterobacteriaceae</taxon>
        <taxon>Mangrovibacter</taxon>
    </lineage>
</organism>
<evidence type="ECO:0000259" key="3">
    <source>
        <dbReference type="Pfam" id="PF06761"/>
    </source>
</evidence>
<dbReference type="InterPro" id="IPR048677">
    <property type="entry name" value="TssM1_hel"/>
</dbReference>
<dbReference type="Proteomes" id="UP000078225">
    <property type="component" value="Unassembled WGS sequence"/>
</dbReference>
<name>A0A1B7L778_9ENTR</name>